<comment type="caution">
    <text evidence="5">The sequence shown here is derived from an EMBL/GenBank/DDBJ whole genome shotgun (WGS) entry which is preliminary data.</text>
</comment>
<reference evidence="5 6" key="1">
    <citation type="journal article" date="2018" name="Proc. Natl. Acad. Sci. U.S.A.">
        <title>Draft genome sequence of Camellia sinensis var. sinensis provides insights into the evolution of the tea genome and tea quality.</title>
        <authorList>
            <person name="Wei C."/>
            <person name="Yang H."/>
            <person name="Wang S."/>
            <person name="Zhao J."/>
            <person name="Liu C."/>
            <person name="Gao L."/>
            <person name="Xia E."/>
            <person name="Lu Y."/>
            <person name="Tai Y."/>
            <person name="She G."/>
            <person name="Sun J."/>
            <person name="Cao H."/>
            <person name="Tong W."/>
            <person name="Gao Q."/>
            <person name="Li Y."/>
            <person name="Deng W."/>
            <person name="Jiang X."/>
            <person name="Wang W."/>
            <person name="Chen Q."/>
            <person name="Zhang S."/>
            <person name="Li H."/>
            <person name="Wu J."/>
            <person name="Wang P."/>
            <person name="Li P."/>
            <person name="Shi C."/>
            <person name="Zheng F."/>
            <person name="Jian J."/>
            <person name="Huang B."/>
            <person name="Shan D."/>
            <person name="Shi M."/>
            <person name="Fang C."/>
            <person name="Yue Y."/>
            <person name="Li F."/>
            <person name="Li D."/>
            <person name="Wei S."/>
            <person name="Han B."/>
            <person name="Jiang C."/>
            <person name="Yin Y."/>
            <person name="Xia T."/>
            <person name="Zhang Z."/>
            <person name="Bennetzen J.L."/>
            <person name="Zhao S."/>
            <person name="Wan X."/>
        </authorList>
    </citation>
    <scope>NUCLEOTIDE SEQUENCE [LARGE SCALE GENOMIC DNA]</scope>
    <source>
        <strain evidence="6">cv. Shuchazao</strain>
        <tissue evidence="5">Leaf</tissue>
    </source>
</reference>
<dbReference type="InterPro" id="IPR001077">
    <property type="entry name" value="COMT_C"/>
</dbReference>
<gene>
    <name evidence="5" type="ORF">TEA_016275</name>
</gene>
<sequence length="153" mass="16606">MLMMENVHRALAPWHYLSNCAREGGIAFQKAHGREIWDYCSMNPEFNNIFNDGMGCTARITMKAIMAGYEDGFCSVGSMVDVGGGTGAAIGEIVKVHPHIKGINFDPPHEIATAPAFGGVSHVGGDMFKAIPSADAAFMKARFIIKICEETFY</sequence>
<protein>
    <recommendedName>
        <fullName evidence="4">O-methyltransferase C-terminal domain-containing protein</fullName>
    </recommendedName>
</protein>
<dbReference type="PANTHER" id="PTHR11746">
    <property type="entry name" value="O-METHYLTRANSFERASE"/>
    <property type="match status" value="1"/>
</dbReference>
<dbReference type="Proteomes" id="UP000306102">
    <property type="component" value="Unassembled WGS sequence"/>
</dbReference>
<dbReference type="InterPro" id="IPR016461">
    <property type="entry name" value="COMT-like"/>
</dbReference>
<dbReference type="AlphaFoldDB" id="A0A4S4EV59"/>
<dbReference type="EMBL" id="SDRB02001724">
    <property type="protein sequence ID" value="THG20838.1"/>
    <property type="molecule type" value="Genomic_DNA"/>
</dbReference>
<dbReference type="STRING" id="542762.A0A4S4EV59"/>
<dbReference type="InterPro" id="IPR029063">
    <property type="entry name" value="SAM-dependent_MTases_sf"/>
</dbReference>
<dbReference type="Gene3D" id="3.40.50.150">
    <property type="entry name" value="Vaccinia Virus protein VP39"/>
    <property type="match status" value="1"/>
</dbReference>
<keyword evidence="2" id="KW-0808">Transferase</keyword>
<evidence type="ECO:0000256" key="1">
    <source>
        <dbReference type="ARBA" id="ARBA00022603"/>
    </source>
</evidence>
<dbReference type="SUPFAM" id="SSF53335">
    <property type="entry name" value="S-adenosyl-L-methionine-dependent methyltransferases"/>
    <property type="match status" value="1"/>
</dbReference>
<accession>A0A4S4EV59</accession>
<dbReference type="Pfam" id="PF00891">
    <property type="entry name" value="Methyltransf_2"/>
    <property type="match status" value="1"/>
</dbReference>
<evidence type="ECO:0000313" key="6">
    <source>
        <dbReference type="Proteomes" id="UP000306102"/>
    </source>
</evidence>
<organism evidence="5 6">
    <name type="scientific">Camellia sinensis var. sinensis</name>
    <name type="common">China tea</name>
    <dbReference type="NCBI Taxonomy" id="542762"/>
    <lineage>
        <taxon>Eukaryota</taxon>
        <taxon>Viridiplantae</taxon>
        <taxon>Streptophyta</taxon>
        <taxon>Embryophyta</taxon>
        <taxon>Tracheophyta</taxon>
        <taxon>Spermatophyta</taxon>
        <taxon>Magnoliopsida</taxon>
        <taxon>eudicotyledons</taxon>
        <taxon>Gunneridae</taxon>
        <taxon>Pentapetalae</taxon>
        <taxon>asterids</taxon>
        <taxon>Ericales</taxon>
        <taxon>Theaceae</taxon>
        <taxon>Camellia</taxon>
    </lineage>
</organism>
<evidence type="ECO:0000256" key="3">
    <source>
        <dbReference type="ARBA" id="ARBA00022691"/>
    </source>
</evidence>
<proteinExistence type="predicted"/>
<keyword evidence="3" id="KW-0949">S-adenosyl-L-methionine</keyword>
<feature type="domain" description="O-methyltransferase C-terminal" evidence="4">
    <location>
        <begin position="14"/>
        <end position="140"/>
    </location>
</feature>
<dbReference type="GO" id="GO:0032259">
    <property type="term" value="P:methylation"/>
    <property type="evidence" value="ECO:0007669"/>
    <property type="project" value="UniProtKB-KW"/>
</dbReference>
<dbReference type="PROSITE" id="PS51683">
    <property type="entry name" value="SAM_OMT_II"/>
    <property type="match status" value="1"/>
</dbReference>
<name>A0A4S4EV59_CAMSN</name>
<dbReference type="GO" id="GO:0008171">
    <property type="term" value="F:O-methyltransferase activity"/>
    <property type="evidence" value="ECO:0007669"/>
    <property type="project" value="InterPro"/>
</dbReference>
<keyword evidence="1" id="KW-0489">Methyltransferase</keyword>
<evidence type="ECO:0000259" key="4">
    <source>
        <dbReference type="Pfam" id="PF00891"/>
    </source>
</evidence>
<evidence type="ECO:0000313" key="5">
    <source>
        <dbReference type="EMBL" id="THG20838.1"/>
    </source>
</evidence>
<keyword evidence="6" id="KW-1185">Reference proteome</keyword>
<evidence type="ECO:0000256" key="2">
    <source>
        <dbReference type="ARBA" id="ARBA00022679"/>
    </source>
</evidence>